<reference evidence="12" key="1">
    <citation type="submission" date="2023-11" db="EMBL/GenBank/DDBJ databases">
        <authorList>
            <person name="Helweg L.P."/>
            <person name="Kiel A."/>
            <person name="Hitz F."/>
            <person name="Ruckert-Reed C."/>
            <person name="Busche T."/>
            <person name="Kaltschmidt B."/>
            <person name="Kaltschmidt C."/>
        </authorList>
    </citation>
    <scope>NUCLEOTIDE SEQUENCE [LARGE SCALE GENOMIC DNA]</scope>
    <source>
        <strain evidence="12">4.1</strain>
    </source>
</reference>
<feature type="binding site" evidence="8">
    <location>
        <position position="494"/>
    </location>
    <ligand>
        <name>Zn(2+)</name>
        <dbReference type="ChEBI" id="CHEBI:29105"/>
        <label>1</label>
    </ligand>
</feature>
<comment type="cofactor">
    <cofactor evidence="8">
        <name>Zn(2+)</name>
        <dbReference type="ChEBI" id="CHEBI:29105"/>
    </cofactor>
    <text evidence="8">Binds 2 zinc ions per subunit.</text>
</comment>
<evidence type="ECO:0000256" key="7">
    <source>
        <dbReference type="ARBA" id="ARBA00023125"/>
    </source>
</evidence>
<evidence type="ECO:0000313" key="11">
    <source>
        <dbReference type="EMBL" id="WPF84036.1"/>
    </source>
</evidence>
<feature type="region of interest" description="Disordered" evidence="9">
    <location>
        <begin position="683"/>
        <end position="712"/>
    </location>
</feature>
<comment type="function">
    <text evidence="8">Initiates the restart of stalled replication forks, which reloads the replicative helicase on sites other than the origin of replication. Recognizes and binds to abandoned replication forks and remodels them to uncover a helicase loading site. Promotes assembly of the primosome at these replication forks.</text>
</comment>
<dbReference type="GO" id="GO:0008270">
    <property type="term" value="F:zinc ion binding"/>
    <property type="evidence" value="ECO:0007669"/>
    <property type="project" value="UniProtKB-UniRule"/>
</dbReference>
<evidence type="ECO:0000256" key="3">
    <source>
        <dbReference type="ARBA" id="ARBA00022723"/>
    </source>
</evidence>
<evidence type="ECO:0000259" key="10">
    <source>
        <dbReference type="Pfam" id="PF17764"/>
    </source>
</evidence>
<organism evidence="11 12">
    <name type="scientific">Sanguibacter biliveldensis</name>
    <dbReference type="NCBI Taxonomy" id="3030830"/>
    <lineage>
        <taxon>Bacteria</taxon>
        <taxon>Bacillati</taxon>
        <taxon>Actinomycetota</taxon>
        <taxon>Actinomycetes</taxon>
        <taxon>Micrococcales</taxon>
        <taxon>Sanguibacteraceae</taxon>
        <taxon>Sanguibacter</taxon>
    </lineage>
</organism>
<evidence type="ECO:0000256" key="1">
    <source>
        <dbReference type="ARBA" id="ARBA00022515"/>
    </source>
</evidence>
<feature type="region of interest" description="Disordered" evidence="9">
    <location>
        <begin position="146"/>
        <end position="174"/>
    </location>
</feature>
<dbReference type="HAMAP" id="MF_00983">
    <property type="entry name" value="PriA"/>
    <property type="match status" value="1"/>
</dbReference>
<dbReference type="KEGG" id="sbil:SANBI_001754"/>
<sequence>MTAQPESEQQMLPGLSAPRPVPSRSETGLALATDLPIARLCVDVAPAHLDRLFDYTVPAALSDDAQPGVRVKVRFGAQDVDGYVMERAASTTHTGNLVAIRKVVSPQPVLTPEVADLARRVADYYAGSLSDVLRLAVPPRLARVEKEPTALETRAASGEIGETGAAGAEPDLTAPDLTAPVPTATTASSVTAWSVYRGGDAFLGRLRAGDSPRAVWTALPGQGRTAGWPAALAQAALATASGGRGTVVVLPDAHDVDRLAQALVEAGVPGWSPQHAAEQPEAPCFVPLTADLGPTPRYRNFLAALRGEAQIVIGTRAAAFAPVADLGLAVCWDDVDAMHQERRAPYPHVREVLALRAEQTGCAVLVGGLSRSIHAEALVRSGWAREIVADRQTVRTETPRVEALTSVEVAREGPAGAARLPGAAWQAITKGLLDGPVLVQVPRAGYLPVVACVRCRTAARCTACNGPLALHGAHAVPQCSWCGALAGGWRCPECSATGLRSVRVGSDRTAEELGKAFPGATVRVSGARSASGILSEVPDKPALVVSTPGAEPVAPSGYSVGVLLDAAVSTSHVGLYTDQEALHRWITAGALVRPSRLGGRLLLVGDAAPTPTNALVRWDPAGLAGRELDERAELSMPPAVRIASVTGDRHAVALFLSRVTLPEGGSVLGPVDLPEPVVAAQPERAPSVGRTGRPAVSRAVQPGSGTARSRAGGGLEAEVRAILRVPVARGRDLARHLAAALAVASARREAGLITVVLDPKEML</sequence>
<keyword evidence="6 8" id="KW-0067">ATP-binding</keyword>
<evidence type="ECO:0000256" key="6">
    <source>
        <dbReference type="ARBA" id="ARBA00022840"/>
    </source>
</evidence>
<feature type="binding site" evidence="8">
    <location>
        <position position="482"/>
    </location>
    <ligand>
        <name>Zn(2+)</name>
        <dbReference type="ChEBI" id="CHEBI:29105"/>
        <label>2</label>
    </ligand>
</feature>
<protein>
    <recommendedName>
        <fullName evidence="8">Probable replication restart protein PriA</fullName>
    </recommendedName>
    <alternativeName>
        <fullName evidence="8">Putative ATP-dependent DNA helicase PriA</fullName>
    </alternativeName>
</protein>
<evidence type="ECO:0000256" key="4">
    <source>
        <dbReference type="ARBA" id="ARBA00022741"/>
    </source>
</evidence>
<evidence type="ECO:0000256" key="9">
    <source>
        <dbReference type="SAM" id="MobiDB-lite"/>
    </source>
</evidence>
<feature type="binding site" evidence="8">
    <location>
        <position position="479"/>
    </location>
    <ligand>
        <name>Zn(2+)</name>
        <dbReference type="ChEBI" id="CHEBI:29105"/>
        <label>2</label>
    </ligand>
</feature>
<dbReference type="InterPro" id="IPR042115">
    <property type="entry name" value="PriA_3primeBD_sf"/>
</dbReference>
<keyword evidence="12" id="KW-1185">Reference proteome</keyword>
<keyword evidence="5 8" id="KW-0862">Zinc</keyword>
<feature type="binding site" evidence="8">
    <location>
        <position position="455"/>
    </location>
    <ligand>
        <name>Zn(2+)</name>
        <dbReference type="ChEBI" id="CHEBI:29105"/>
        <label>1</label>
    </ligand>
</feature>
<feature type="binding site" evidence="8">
    <location>
        <position position="452"/>
    </location>
    <ligand>
        <name>Zn(2+)</name>
        <dbReference type="ChEBI" id="CHEBI:29105"/>
        <label>1</label>
    </ligand>
</feature>
<dbReference type="EMBL" id="CP138359">
    <property type="protein sequence ID" value="WPF84036.1"/>
    <property type="molecule type" value="Genomic_DNA"/>
</dbReference>
<gene>
    <name evidence="8" type="primary">priA</name>
    <name evidence="11" type="ORF">SANBI_001754</name>
</gene>
<name>A0AAF0ZB76_9MICO</name>
<comment type="similarity">
    <text evidence="8">Belongs to the helicase family. PriA subfamily.</text>
</comment>
<dbReference type="Proteomes" id="UP001304340">
    <property type="component" value="Chromosome"/>
</dbReference>
<evidence type="ECO:0000256" key="5">
    <source>
        <dbReference type="ARBA" id="ARBA00022833"/>
    </source>
</evidence>
<dbReference type="GO" id="GO:0006302">
    <property type="term" value="P:double-strand break repair"/>
    <property type="evidence" value="ECO:0007669"/>
    <property type="project" value="InterPro"/>
</dbReference>
<keyword evidence="3 8" id="KW-0479">Metal-binding</keyword>
<dbReference type="InterPro" id="IPR041222">
    <property type="entry name" value="PriA_3primeBD"/>
</dbReference>
<dbReference type="GO" id="GO:0005524">
    <property type="term" value="F:ATP binding"/>
    <property type="evidence" value="ECO:0007669"/>
    <property type="project" value="UniProtKB-UniRule"/>
</dbReference>
<dbReference type="GO" id="GO:0006270">
    <property type="term" value="P:DNA replication initiation"/>
    <property type="evidence" value="ECO:0007669"/>
    <property type="project" value="TreeGrafter"/>
</dbReference>
<dbReference type="InterPro" id="IPR005259">
    <property type="entry name" value="PriA"/>
</dbReference>
<keyword evidence="4 8" id="KW-0547">Nucleotide-binding</keyword>
<dbReference type="RefSeq" id="WP_319160878.1">
    <property type="nucleotide sequence ID" value="NZ_CP138359.1"/>
</dbReference>
<dbReference type="GO" id="GO:0003677">
    <property type="term" value="F:DNA binding"/>
    <property type="evidence" value="ECO:0007669"/>
    <property type="project" value="UniProtKB-UniRule"/>
</dbReference>
<dbReference type="GO" id="GO:0006310">
    <property type="term" value="P:DNA recombination"/>
    <property type="evidence" value="ECO:0007669"/>
    <property type="project" value="InterPro"/>
</dbReference>
<feature type="compositionally biased region" description="Polar residues" evidence="9">
    <location>
        <begin position="1"/>
        <end position="10"/>
    </location>
</feature>
<feature type="binding site" evidence="8">
    <location>
        <position position="491"/>
    </location>
    <ligand>
        <name>Zn(2+)</name>
        <dbReference type="ChEBI" id="CHEBI:29105"/>
        <label>1</label>
    </ligand>
</feature>
<evidence type="ECO:0000256" key="8">
    <source>
        <dbReference type="HAMAP-Rule" id="MF_00983"/>
    </source>
</evidence>
<keyword evidence="2 8" id="KW-0235">DNA replication</keyword>
<evidence type="ECO:0000256" key="2">
    <source>
        <dbReference type="ARBA" id="ARBA00022705"/>
    </source>
</evidence>
<comment type="subunit">
    <text evidence="8">Component of the replication restart primosome.</text>
</comment>
<proteinExistence type="inferred from homology"/>
<dbReference type="Gene3D" id="3.40.50.300">
    <property type="entry name" value="P-loop containing nucleotide triphosphate hydrolases"/>
    <property type="match status" value="1"/>
</dbReference>
<feature type="domain" description="Primosomal protein N' 3' DNA-binding" evidence="10">
    <location>
        <begin position="42"/>
        <end position="138"/>
    </location>
</feature>
<dbReference type="GO" id="GO:0043138">
    <property type="term" value="F:3'-5' DNA helicase activity"/>
    <property type="evidence" value="ECO:0007669"/>
    <property type="project" value="TreeGrafter"/>
</dbReference>
<keyword evidence="1 8" id="KW-0639">Primosome</keyword>
<feature type="region of interest" description="Disordered" evidence="9">
    <location>
        <begin position="1"/>
        <end position="25"/>
    </location>
</feature>
<feature type="compositionally biased region" description="Low complexity" evidence="9">
    <location>
        <begin position="155"/>
        <end position="174"/>
    </location>
</feature>
<feature type="binding site" evidence="8">
    <location>
        <position position="464"/>
    </location>
    <ligand>
        <name>Zn(2+)</name>
        <dbReference type="ChEBI" id="CHEBI:29105"/>
        <label>2</label>
    </ligand>
</feature>
<dbReference type="Pfam" id="PF17764">
    <property type="entry name" value="PriA_3primeBD"/>
    <property type="match status" value="1"/>
</dbReference>
<accession>A0AAF0ZB76</accession>
<dbReference type="InterPro" id="IPR027417">
    <property type="entry name" value="P-loop_NTPase"/>
</dbReference>
<keyword evidence="7 8" id="KW-0238">DNA-binding</keyword>
<dbReference type="PANTHER" id="PTHR30580:SF0">
    <property type="entry name" value="PRIMOSOMAL PROTEIN N"/>
    <property type="match status" value="1"/>
</dbReference>
<comment type="caution">
    <text evidence="8">As this protein does not have any detectable helicase domains, it probably does not have helicase activity.</text>
</comment>
<dbReference type="GO" id="GO:1990077">
    <property type="term" value="C:primosome complex"/>
    <property type="evidence" value="ECO:0007669"/>
    <property type="project" value="UniProtKB-UniRule"/>
</dbReference>
<dbReference type="Gene3D" id="3.40.1440.60">
    <property type="entry name" value="PriA, 3(prime) DNA-binding domain"/>
    <property type="match status" value="1"/>
</dbReference>
<dbReference type="PANTHER" id="PTHR30580">
    <property type="entry name" value="PRIMOSOMAL PROTEIN N"/>
    <property type="match status" value="1"/>
</dbReference>
<evidence type="ECO:0000313" key="12">
    <source>
        <dbReference type="Proteomes" id="UP001304340"/>
    </source>
</evidence>
<dbReference type="AlphaFoldDB" id="A0AAF0ZB76"/>
<feature type="binding site" evidence="8">
    <location>
        <position position="461"/>
    </location>
    <ligand>
        <name>Zn(2+)</name>
        <dbReference type="ChEBI" id="CHEBI:29105"/>
        <label>2</label>
    </ligand>
</feature>
<dbReference type="GO" id="GO:0006269">
    <property type="term" value="P:DNA replication, synthesis of primer"/>
    <property type="evidence" value="ECO:0007669"/>
    <property type="project" value="UniProtKB-KW"/>
</dbReference>